<protein>
    <submittedName>
        <fullName evidence="2">Sensor domain-containing diguanylate cyclase</fullName>
    </submittedName>
</protein>
<evidence type="ECO:0000259" key="1">
    <source>
        <dbReference type="PROSITE" id="PS50887"/>
    </source>
</evidence>
<dbReference type="GO" id="GO:0003824">
    <property type="term" value="F:catalytic activity"/>
    <property type="evidence" value="ECO:0007669"/>
    <property type="project" value="UniProtKB-ARBA"/>
</dbReference>
<keyword evidence="3" id="KW-1185">Reference proteome</keyword>
<dbReference type="InterPro" id="IPR029787">
    <property type="entry name" value="Nucleotide_cyclase"/>
</dbReference>
<dbReference type="CDD" id="cd01949">
    <property type="entry name" value="GGDEF"/>
    <property type="match status" value="1"/>
</dbReference>
<dbReference type="Proteomes" id="UP000295727">
    <property type="component" value="Chromosome 4"/>
</dbReference>
<evidence type="ECO:0000313" key="2">
    <source>
        <dbReference type="EMBL" id="QBR03310.1"/>
    </source>
</evidence>
<dbReference type="PROSITE" id="PS50887">
    <property type="entry name" value="GGDEF"/>
    <property type="match status" value="1"/>
</dbReference>
<dbReference type="SUPFAM" id="SSF55073">
    <property type="entry name" value="Nucleotide cyclase"/>
    <property type="match status" value="1"/>
</dbReference>
<dbReference type="FunFam" id="3.30.70.270:FF:000001">
    <property type="entry name" value="Diguanylate cyclase domain protein"/>
    <property type="match status" value="1"/>
</dbReference>
<dbReference type="InterPro" id="IPR000160">
    <property type="entry name" value="GGDEF_dom"/>
</dbReference>
<dbReference type="AlphaFoldDB" id="A0A4P7D837"/>
<gene>
    <name evidence="2" type="ORF">E1956_39890</name>
</gene>
<dbReference type="PANTHER" id="PTHR43102:SF2">
    <property type="entry name" value="GAF DOMAIN-CONTAINING PROTEIN"/>
    <property type="match status" value="1"/>
</dbReference>
<dbReference type="SUPFAM" id="SSF55781">
    <property type="entry name" value="GAF domain-like"/>
    <property type="match status" value="1"/>
</dbReference>
<dbReference type="InterPro" id="IPR043128">
    <property type="entry name" value="Rev_trsase/Diguanyl_cyclase"/>
</dbReference>
<reference evidence="2 3" key="1">
    <citation type="submission" date="2019-03" db="EMBL/GenBank/DDBJ databases">
        <title>Paraburkholderia sp. 7MH5, isolated from subtropical forest soil.</title>
        <authorList>
            <person name="Gao Z.-H."/>
            <person name="Qiu L.-H."/>
        </authorList>
    </citation>
    <scope>NUCLEOTIDE SEQUENCE [LARGE SCALE GENOMIC DNA]</scope>
    <source>
        <strain evidence="2 3">7MH5</strain>
    </source>
</reference>
<name>A0A4P7D837_9BURK</name>
<dbReference type="Gene3D" id="3.30.70.270">
    <property type="match status" value="1"/>
</dbReference>
<dbReference type="SMART" id="SM00065">
    <property type="entry name" value="GAF"/>
    <property type="match status" value="1"/>
</dbReference>
<dbReference type="Pfam" id="PF01590">
    <property type="entry name" value="GAF"/>
    <property type="match status" value="1"/>
</dbReference>
<evidence type="ECO:0000313" key="3">
    <source>
        <dbReference type="Proteomes" id="UP000295727"/>
    </source>
</evidence>
<dbReference type="Gene3D" id="3.30.450.40">
    <property type="match status" value="1"/>
</dbReference>
<organism evidence="2 3">
    <name type="scientific">Paraburkholderia pallida</name>
    <dbReference type="NCBI Taxonomy" id="2547399"/>
    <lineage>
        <taxon>Bacteria</taxon>
        <taxon>Pseudomonadati</taxon>
        <taxon>Pseudomonadota</taxon>
        <taxon>Betaproteobacteria</taxon>
        <taxon>Burkholderiales</taxon>
        <taxon>Burkholderiaceae</taxon>
        <taxon>Paraburkholderia</taxon>
    </lineage>
</organism>
<dbReference type="EMBL" id="CP038151">
    <property type="protein sequence ID" value="QBR03310.1"/>
    <property type="molecule type" value="Genomic_DNA"/>
</dbReference>
<feature type="domain" description="GGDEF" evidence="1">
    <location>
        <begin position="194"/>
        <end position="323"/>
    </location>
</feature>
<dbReference type="InterPro" id="IPR029016">
    <property type="entry name" value="GAF-like_dom_sf"/>
</dbReference>
<dbReference type="InterPro" id="IPR003018">
    <property type="entry name" value="GAF"/>
</dbReference>
<sequence>MLQPSLPENEAKRLETLRSCNILDTLPEERFDRITRLARRLFNVPIAAVTLVDSERQWFKSHPGLDASETPRNISFCGHAILSDDLFFVNDASADVRFADNPLVTGAPNIRFYAGCPLSVPNQMRLGTLCLIDSAPRSFGDEERAVLRDLADMAEQEIAATRMASTDELTGLANRRGFKALAEQAVRLCRSAQRPVSLLYLDLNGFKQINDTYGHTEGDHALVAFATILRLAVREGDVIGRLGGDEFAVLLPDADEAGAAQATDRICTQLERFNRAAQKPYALRSSMGNAVSRADAASSVDELLALADAAMYRQKRATGCERR</sequence>
<dbReference type="Pfam" id="PF00990">
    <property type="entry name" value="GGDEF"/>
    <property type="match status" value="1"/>
</dbReference>
<dbReference type="OrthoDB" id="5571399at2"/>
<dbReference type="PANTHER" id="PTHR43102">
    <property type="entry name" value="SLR1143 PROTEIN"/>
    <property type="match status" value="1"/>
</dbReference>
<dbReference type="RefSeq" id="WP_134758807.1">
    <property type="nucleotide sequence ID" value="NZ_CP038151.1"/>
</dbReference>
<proteinExistence type="predicted"/>
<dbReference type="NCBIfam" id="TIGR00254">
    <property type="entry name" value="GGDEF"/>
    <property type="match status" value="1"/>
</dbReference>
<accession>A0A4P7D837</accession>
<dbReference type="KEGG" id="ppai:E1956_39890"/>
<dbReference type="SMART" id="SM00267">
    <property type="entry name" value="GGDEF"/>
    <property type="match status" value="1"/>
</dbReference>